<organism evidence="2 3">
    <name type="scientific">Slackia heliotrinireducens (strain ATCC 29202 / DSM 20476 / NCTC 11029 / RHS 1)</name>
    <name type="common">Peptococcus heliotrinreducens</name>
    <dbReference type="NCBI Taxonomy" id="471855"/>
    <lineage>
        <taxon>Bacteria</taxon>
        <taxon>Bacillati</taxon>
        <taxon>Actinomycetota</taxon>
        <taxon>Coriobacteriia</taxon>
        <taxon>Eggerthellales</taxon>
        <taxon>Eggerthellaceae</taxon>
        <taxon>Slackia</taxon>
    </lineage>
</organism>
<dbReference type="RefSeq" id="WP_012797895.1">
    <property type="nucleotide sequence ID" value="NC_013165.1"/>
</dbReference>
<dbReference type="InterPro" id="IPR020945">
    <property type="entry name" value="DMSO/NO3_reduct_chaperone"/>
</dbReference>
<name>C7N4F6_SLAHD</name>
<evidence type="ECO:0000313" key="3">
    <source>
        <dbReference type="Proteomes" id="UP000002026"/>
    </source>
</evidence>
<dbReference type="STRING" id="471855.Shel_07330"/>
<dbReference type="eggNOG" id="COG3381">
    <property type="taxonomic scope" value="Bacteria"/>
</dbReference>
<dbReference type="Pfam" id="PF02613">
    <property type="entry name" value="Nitrate_red_del"/>
    <property type="match status" value="1"/>
</dbReference>
<protein>
    <submittedName>
        <fullName evidence="2">Uncharacterized component of anaerobic dehydrogenase</fullName>
    </submittedName>
</protein>
<dbReference type="Gene3D" id="1.10.3480.10">
    <property type="entry name" value="TorD-like"/>
    <property type="match status" value="1"/>
</dbReference>
<dbReference type="Proteomes" id="UP000002026">
    <property type="component" value="Chromosome"/>
</dbReference>
<dbReference type="SUPFAM" id="SSF89155">
    <property type="entry name" value="TorD-like"/>
    <property type="match status" value="1"/>
</dbReference>
<keyword evidence="3" id="KW-1185">Reference proteome</keyword>
<sequence length="225" mass="24147">MKNLQESLAETLAARYYLYSTAQALLGNEPTEVLLNAADPELVEGALEACGVDGAIELAGSFAAALEGVQGEDGLLGLSAQYTRLFVGPGKLACPPWESVYRSNSRALFQRSTLDVRNAYREQGLLPQMYPRVADDHIALELGFLAQLAKRAMDAHQAEDTNACKAALEASARFASEHLNVWLVGYASDLQKEAPDSLYAAVARIAQVFCARDVLLTGEAAVSLP</sequence>
<reference evidence="2 3" key="1">
    <citation type="journal article" date="2009" name="Stand. Genomic Sci.">
        <title>Complete genome sequence of Slackia heliotrinireducens type strain (RHS 1).</title>
        <authorList>
            <person name="Pukall R."/>
            <person name="Lapidus A."/>
            <person name="Nolan M."/>
            <person name="Copeland A."/>
            <person name="Glavina Del Rio T."/>
            <person name="Lucas S."/>
            <person name="Chen F."/>
            <person name="Tice H."/>
            <person name="Cheng J.F."/>
            <person name="Chertkov O."/>
            <person name="Bruce D."/>
            <person name="Goodwin L."/>
            <person name="Kuske C."/>
            <person name="Brettin T."/>
            <person name="Detter J.C."/>
            <person name="Han C."/>
            <person name="Pitluck S."/>
            <person name="Pati A."/>
            <person name="Mavrommatis K."/>
            <person name="Ivanova N."/>
            <person name="Ovchinnikova G."/>
            <person name="Chen A."/>
            <person name="Palaniappan K."/>
            <person name="Schneider S."/>
            <person name="Rohde M."/>
            <person name="Chain P."/>
            <person name="D'haeseleer P."/>
            <person name="Goker M."/>
            <person name="Bristow J."/>
            <person name="Eisen J.A."/>
            <person name="Markowitz V."/>
            <person name="Kyrpides N.C."/>
            <person name="Klenk H.P."/>
            <person name="Hugenholtz P."/>
        </authorList>
    </citation>
    <scope>NUCLEOTIDE SEQUENCE [LARGE SCALE GENOMIC DNA]</scope>
    <source>
        <strain evidence="3">ATCC 29202 / DSM 20476 / NCTC 11029 / RHS 1</strain>
    </source>
</reference>
<dbReference type="EMBL" id="CP001684">
    <property type="protein sequence ID" value="ACV21791.1"/>
    <property type="molecule type" value="Genomic_DNA"/>
</dbReference>
<accession>C7N4F6</accession>
<dbReference type="InterPro" id="IPR036411">
    <property type="entry name" value="TorD-like_sf"/>
</dbReference>
<evidence type="ECO:0000313" key="2">
    <source>
        <dbReference type="EMBL" id="ACV21791.1"/>
    </source>
</evidence>
<dbReference type="InterPro" id="IPR050289">
    <property type="entry name" value="TorD/DmsD_chaperones"/>
</dbReference>
<dbReference type="PANTHER" id="PTHR34227">
    <property type="entry name" value="CHAPERONE PROTEIN YCDY"/>
    <property type="match status" value="1"/>
</dbReference>
<dbReference type="KEGG" id="shi:Shel_07330"/>
<gene>
    <name evidence="2" type="ordered locus">Shel_07330</name>
</gene>
<evidence type="ECO:0000256" key="1">
    <source>
        <dbReference type="ARBA" id="ARBA00023186"/>
    </source>
</evidence>
<proteinExistence type="predicted"/>
<keyword evidence="1" id="KW-0143">Chaperone</keyword>
<dbReference type="AlphaFoldDB" id="C7N4F6"/>
<dbReference type="HOGENOM" id="CLU_077650_0_0_11"/>
<dbReference type="PANTHER" id="PTHR34227:SF1">
    <property type="entry name" value="DIMETHYL SULFOXIDE REDUCTASE CHAPERONE-RELATED"/>
    <property type="match status" value="1"/>
</dbReference>